<feature type="compositionally biased region" description="Acidic residues" evidence="1">
    <location>
        <begin position="519"/>
        <end position="542"/>
    </location>
</feature>
<comment type="caution">
    <text evidence="2">The sequence shown here is derived from an EMBL/GenBank/DDBJ whole genome shotgun (WGS) entry which is preliminary data.</text>
</comment>
<feature type="compositionally biased region" description="Acidic residues" evidence="1">
    <location>
        <begin position="1095"/>
        <end position="1116"/>
    </location>
</feature>
<feature type="compositionally biased region" description="Acidic residues" evidence="1">
    <location>
        <begin position="406"/>
        <end position="434"/>
    </location>
</feature>
<feature type="compositionally biased region" description="Low complexity" evidence="1">
    <location>
        <begin position="1070"/>
        <end position="1082"/>
    </location>
</feature>
<dbReference type="Proteomes" id="UP000673552">
    <property type="component" value="Unassembled WGS sequence"/>
</dbReference>
<protein>
    <submittedName>
        <fullName evidence="2">Uncharacterized protein</fullName>
    </submittedName>
</protein>
<proteinExistence type="predicted"/>
<feature type="compositionally biased region" description="Basic residues" evidence="1">
    <location>
        <begin position="1290"/>
        <end position="1299"/>
    </location>
</feature>
<accession>A0A836HP70</accession>
<dbReference type="GeneID" id="92516978"/>
<feature type="compositionally biased region" description="Low complexity" evidence="1">
    <location>
        <begin position="543"/>
        <end position="558"/>
    </location>
</feature>
<name>A0A836HP70_9TRYP</name>
<evidence type="ECO:0000313" key="3">
    <source>
        <dbReference type="Proteomes" id="UP000673552"/>
    </source>
</evidence>
<feature type="compositionally biased region" description="Low complexity" evidence="1">
    <location>
        <begin position="1196"/>
        <end position="1212"/>
    </location>
</feature>
<organism evidence="2 3">
    <name type="scientific">Leishmania martiniquensis</name>
    <dbReference type="NCBI Taxonomy" id="1580590"/>
    <lineage>
        <taxon>Eukaryota</taxon>
        <taxon>Discoba</taxon>
        <taxon>Euglenozoa</taxon>
        <taxon>Kinetoplastea</taxon>
        <taxon>Metakinetoplastina</taxon>
        <taxon>Trypanosomatida</taxon>
        <taxon>Trypanosomatidae</taxon>
        <taxon>Leishmaniinae</taxon>
        <taxon>Leishmania</taxon>
    </lineage>
</organism>
<feature type="compositionally biased region" description="Low complexity" evidence="1">
    <location>
        <begin position="468"/>
        <end position="486"/>
    </location>
</feature>
<feature type="compositionally biased region" description="Basic and acidic residues" evidence="1">
    <location>
        <begin position="1042"/>
        <end position="1051"/>
    </location>
</feature>
<keyword evidence="3" id="KW-1185">Reference proteome</keyword>
<dbReference type="KEGG" id="lmat:92516978"/>
<reference evidence="3" key="1">
    <citation type="journal article" date="2021" name="Microbiol. Resour. Announc.">
        <title>LGAAP: Leishmaniinae Genome Assembly and Annotation Pipeline.</title>
        <authorList>
            <person name="Almutairi H."/>
            <person name="Urbaniak M.D."/>
            <person name="Bates M.D."/>
            <person name="Jariyapan N."/>
            <person name="Kwakye-Nuako G."/>
            <person name="Thomaz-Soccol V."/>
            <person name="Al-Salem W.S."/>
            <person name="Dillon R.J."/>
            <person name="Bates P.A."/>
            <person name="Gatherer D."/>
        </authorList>
    </citation>
    <scope>NUCLEOTIDE SEQUENCE [LARGE SCALE GENOMIC DNA]</scope>
</reference>
<dbReference type="EMBL" id="JAFEUZ010000010">
    <property type="protein sequence ID" value="KAG5484998.1"/>
    <property type="molecule type" value="Genomic_DNA"/>
</dbReference>
<feature type="region of interest" description="Disordered" evidence="1">
    <location>
        <begin position="325"/>
        <end position="434"/>
    </location>
</feature>
<dbReference type="OrthoDB" id="267902at2759"/>
<feature type="region of interest" description="Disordered" evidence="1">
    <location>
        <begin position="451"/>
        <end position="574"/>
    </location>
</feature>
<sequence length="1299" mass="138065">MLRRRPLQGAAAAATVAAAATATPVRGSSGQLWMTVSFGGTAAVPLRPFGDSAIALRVPLASTRATRPTGGANTGASDYGMHYQTALRASRVLLSPHAAVPQGSRNSIAGPFRTLASAGGTPYYNDMDAREDQRGPYEVTIDEVLLHSHDHGRGDAAGAVGTVADLVRLLVDPDVKVGGGAVEAVSLRDFVAMTPKRKLKAVGGDAECLEVLLSSERYQSEKDARELRLLGVATVGQWREQPDRVQLSAYSRGVLETAYSRLARHQNQSQSEEVVAWLTRAIQRAVADELMAPKRLPNGASTAVPSAAPFLVDLKASAVTETGTAPADAAASRHAQPLAQRAATVTATERDDDSEGPAGAASPSGNSAPSENADEIAPARRRGPRQRSVASGTAPKTPVVEKDEVAEGEELADIPDEDAEEVLEEALEGDEVVDDEEMAELMNEAEVILGRDAAPAQSGAEATPTKRAGAASPSPQQPPATAVAPGGRYGSKRVPEVATMVPRQQQQQQHQLPPRHEIEEEADEELVEEVEEEVEEAEEEEPVATAQPSSPAPSAAAAAPPPPSPATAAGRVTAAERRERLARLAELMLKQFNTADGYLHPTSKDERDAQEQRGDILVLDEDTAQVDPLAMFSAYHAATVTDADPIGVRALKTIWTSYNKHQMALEEATDGAAIEFYKRESVNALLYGSVLMRALAREEQVVVLEGTSMPPYGFPLVSSDTRPFTVFAATGASSSTIASVTDMTSAKVLAAIQAYKVFFTSKDKRHSPFRPAIDQSAGCSVVCLSGTTLHLYYTSTKDRILEEEVRLPFAEVMLGVLHLLRHKVLPRVNVVHYHLIATKMVDPSESTDFMLRSAATIDLTNPFSKEEAVRLRALATPLGMADEMDEFRCIDDLVMDIEETSGASVVHSLLHNREDLEATLTATLAQLLPEDGDGDGAAGASETAENVEMEEDEVVEEEEDVEAALPPPPSRKAKGAAAAPVPPPSPTRSGRRRALQEEDEEETASGKSKEAAEAAPARASRGKHRQLPGAPMPNAAATQAARDGEEQEGARLGEAAYSQWQQQQRGTGKTGAAAAAVPKPAAMMQHSGGDGGPSVEEEDLKEELEEVEELEEEEEFPPARASARTPVSPASAAPMAGTRTRGAGPASAVPLPSRAQRSSRAVAAAAPANGEEYEDDSVEEVEVEEEIEVTAAPTIPRALPGRRAVPVAAAPTRPSPSPPPPAPASRRATQKMDDDEALQVRVRRGARRSTARARASPPAAYEGLEEATAAAMESAPEVGVADTDEDQWFKKRPKRRYFE</sequence>
<dbReference type="RefSeq" id="XP_067180670.1">
    <property type="nucleotide sequence ID" value="XM_067324466.1"/>
</dbReference>
<feature type="compositionally biased region" description="Acidic residues" evidence="1">
    <location>
        <begin position="1171"/>
        <end position="1188"/>
    </location>
</feature>
<evidence type="ECO:0000313" key="2">
    <source>
        <dbReference type="EMBL" id="KAG5484998.1"/>
    </source>
</evidence>
<evidence type="ECO:0000256" key="1">
    <source>
        <dbReference type="SAM" id="MobiDB-lite"/>
    </source>
</evidence>
<reference evidence="3" key="2">
    <citation type="journal article" date="2021" name="Sci. Data">
        <title>Chromosome-scale genome sequencing, assembly and annotation of six genomes from subfamily Leishmaniinae.</title>
        <authorList>
            <person name="Almutairi H."/>
            <person name="Urbaniak M.D."/>
            <person name="Bates M.D."/>
            <person name="Jariyapan N."/>
            <person name="Kwakye-Nuako G."/>
            <person name="Thomaz Soccol V."/>
            <person name="Al-Salem W.S."/>
            <person name="Dillon R.J."/>
            <person name="Bates P.A."/>
            <person name="Gatherer D."/>
        </authorList>
    </citation>
    <scope>NUCLEOTIDE SEQUENCE [LARGE SCALE GENOMIC DNA]</scope>
</reference>
<gene>
    <name evidence="2" type="ORF">LSCM1_07078</name>
</gene>
<feature type="compositionally biased region" description="Low complexity" evidence="1">
    <location>
        <begin position="1032"/>
        <end position="1041"/>
    </location>
</feature>
<feature type="compositionally biased region" description="Pro residues" evidence="1">
    <location>
        <begin position="1213"/>
        <end position="1223"/>
    </location>
</feature>
<feature type="compositionally biased region" description="Low complexity" evidence="1">
    <location>
        <begin position="1153"/>
        <end position="1168"/>
    </location>
</feature>
<feature type="compositionally biased region" description="Basic residues" evidence="1">
    <location>
        <begin position="1241"/>
        <end position="1251"/>
    </location>
</feature>
<feature type="region of interest" description="Disordered" evidence="1">
    <location>
        <begin position="928"/>
        <end position="1299"/>
    </location>
</feature>
<feature type="compositionally biased region" description="Acidic residues" evidence="1">
    <location>
        <begin position="945"/>
        <end position="962"/>
    </location>
</feature>
<feature type="compositionally biased region" description="Low complexity" evidence="1">
    <location>
        <begin position="356"/>
        <end position="371"/>
    </location>
</feature>